<keyword evidence="1" id="KW-1133">Transmembrane helix</keyword>
<accession>A0ABW2KEX4</accession>
<evidence type="ECO:0000259" key="2">
    <source>
        <dbReference type="Pfam" id="PF03713"/>
    </source>
</evidence>
<sequence length="220" mass="23249">MVPVSNEGDGTEVSTGSRPARRVVPIPFVAVLVAAALVVGYLLGRPGYPLDNSADAGFLRDMSAHHAQAVEMSMTVLEKSDDPTLRIVAEDIATTQQSQIGRMQGWLVQWGLGARGAQRPMAWMAGHGHGGDAPESMPGLATEEQMAELAAADGEDAEIRYLKLMIEHHRGGAEMADAAASLGREPIVTDFARGMAAAQRSEIELMTGMLADRGVEADAS</sequence>
<evidence type="ECO:0000313" key="3">
    <source>
        <dbReference type="EMBL" id="MFC7327834.1"/>
    </source>
</evidence>
<dbReference type="InterPro" id="IPR005183">
    <property type="entry name" value="DUF305_CopM-like"/>
</dbReference>
<dbReference type="Proteomes" id="UP001596540">
    <property type="component" value="Unassembled WGS sequence"/>
</dbReference>
<feature type="domain" description="DUF305" evidence="2">
    <location>
        <begin position="55"/>
        <end position="210"/>
    </location>
</feature>
<dbReference type="RefSeq" id="WP_379870327.1">
    <property type="nucleotide sequence ID" value="NZ_JBHTBH010000003.1"/>
</dbReference>
<keyword evidence="4" id="KW-1185">Reference proteome</keyword>
<protein>
    <submittedName>
        <fullName evidence="3">DUF305 domain-containing protein</fullName>
    </submittedName>
</protein>
<gene>
    <name evidence="3" type="ORF">ACFQRF_08770</name>
</gene>
<keyword evidence="1" id="KW-0472">Membrane</keyword>
<dbReference type="Gene3D" id="1.20.1260.10">
    <property type="match status" value="1"/>
</dbReference>
<keyword evidence="1" id="KW-0812">Transmembrane</keyword>
<proteinExistence type="predicted"/>
<dbReference type="InterPro" id="IPR012347">
    <property type="entry name" value="Ferritin-like"/>
</dbReference>
<feature type="transmembrane region" description="Helical" evidence="1">
    <location>
        <begin position="24"/>
        <end position="43"/>
    </location>
</feature>
<dbReference type="PANTHER" id="PTHR36933:SF1">
    <property type="entry name" value="SLL0788 PROTEIN"/>
    <property type="match status" value="1"/>
</dbReference>
<reference evidence="4" key="1">
    <citation type="journal article" date="2019" name="Int. J. Syst. Evol. Microbiol.">
        <title>The Global Catalogue of Microorganisms (GCM) 10K type strain sequencing project: providing services to taxonomists for standard genome sequencing and annotation.</title>
        <authorList>
            <consortium name="The Broad Institute Genomics Platform"/>
            <consortium name="The Broad Institute Genome Sequencing Center for Infectious Disease"/>
            <person name="Wu L."/>
            <person name="Ma J."/>
        </authorList>
    </citation>
    <scope>NUCLEOTIDE SEQUENCE [LARGE SCALE GENOMIC DNA]</scope>
    <source>
        <strain evidence="4">CGMCC 4.7382</strain>
    </source>
</reference>
<organism evidence="3 4">
    <name type="scientific">Marinactinospora rubrisoli</name>
    <dbReference type="NCBI Taxonomy" id="2715399"/>
    <lineage>
        <taxon>Bacteria</taxon>
        <taxon>Bacillati</taxon>
        <taxon>Actinomycetota</taxon>
        <taxon>Actinomycetes</taxon>
        <taxon>Streptosporangiales</taxon>
        <taxon>Nocardiopsidaceae</taxon>
        <taxon>Marinactinospora</taxon>
    </lineage>
</organism>
<dbReference type="PANTHER" id="PTHR36933">
    <property type="entry name" value="SLL0788 PROTEIN"/>
    <property type="match status" value="1"/>
</dbReference>
<dbReference type="Pfam" id="PF03713">
    <property type="entry name" value="DUF305"/>
    <property type="match status" value="1"/>
</dbReference>
<dbReference type="EMBL" id="JBHTBH010000003">
    <property type="protein sequence ID" value="MFC7327834.1"/>
    <property type="molecule type" value="Genomic_DNA"/>
</dbReference>
<evidence type="ECO:0000256" key="1">
    <source>
        <dbReference type="SAM" id="Phobius"/>
    </source>
</evidence>
<comment type="caution">
    <text evidence="3">The sequence shown here is derived from an EMBL/GenBank/DDBJ whole genome shotgun (WGS) entry which is preliminary data.</text>
</comment>
<evidence type="ECO:0000313" key="4">
    <source>
        <dbReference type="Proteomes" id="UP001596540"/>
    </source>
</evidence>
<name>A0ABW2KEX4_9ACTN</name>